<comment type="similarity">
    <text evidence="5">Belongs to the FKBP-type PPIase family.</text>
</comment>
<dbReference type="EMBL" id="CP044232">
    <property type="protein sequence ID" value="QEW03004.1"/>
    <property type="molecule type" value="Genomic_DNA"/>
</dbReference>
<feature type="signal peptide" evidence="6">
    <location>
        <begin position="1"/>
        <end position="27"/>
    </location>
</feature>
<dbReference type="AlphaFoldDB" id="A0A5J6L396"/>
<evidence type="ECO:0000256" key="4">
    <source>
        <dbReference type="PROSITE-ProRule" id="PRU00277"/>
    </source>
</evidence>
<dbReference type="InterPro" id="IPR001179">
    <property type="entry name" value="PPIase_FKBP_dom"/>
</dbReference>
<dbReference type="KEGG" id="mlz:F6J85_07740"/>
<name>A0A5J6L396_9MICO</name>
<feature type="domain" description="PPIase FKBP-type" evidence="7">
    <location>
        <begin position="229"/>
        <end position="314"/>
    </location>
</feature>
<protein>
    <recommendedName>
        <fullName evidence="5">Peptidyl-prolyl cis-trans isomerase</fullName>
        <ecNumber evidence="5">5.2.1.8</ecNumber>
    </recommendedName>
</protein>
<evidence type="ECO:0000256" key="3">
    <source>
        <dbReference type="ARBA" id="ARBA00023235"/>
    </source>
</evidence>
<dbReference type="PROSITE" id="PS51257">
    <property type="entry name" value="PROKAR_LIPOPROTEIN"/>
    <property type="match status" value="1"/>
</dbReference>
<keyword evidence="6" id="KW-0732">Signal</keyword>
<keyword evidence="3 4" id="KW-0413">Isomerase</keyword>
<dbReference type="GO" id="GO:0003755">
    <property type="term" value="F:peptidyl-prolyl cis-trans isomerase activity"/>
    <property type="evidence" value="ECO:0007669"/>
    <property type="project" value="UniProtKB-UniRule"/>
</dbReference>
<dbReference type="Proteomes" id="UP000325516">
    <property type="component" value="Chromosome"/>
</dbReference>
<proteinExistence type="inferred from homology"/>
<evidence type="ECO:0000313" key="9">
    <source>
        <dbReference type="Proteomes" id="UP000325516"/>
    </source>
</evidence>
<evidence type="ECO:0000259" key="7">
    <source>
        <dbReference type="PROSITE" id="PS50059"/>
    </source>
</evidence>
<dbReference type="PROSITE" id="PS50059">
    <property type="entry name" value="FKBP_PPIASE"/>
    <property type="match status" value="1"/>
</dbReference>
<reference evidence="9" key="1">
    <citation type="submission" date="2019-09" db="EMBL/GenBank/DDBJ databases">
        <title>Mumia zhuanghuii sp. nov. isolated from the intestinal contents of plateau pika (Ochotona curzoniae) in the Qinghai-Tibet plateau of China.</title>
        <authorList>
            <person name="Tian Z."/>
        </authorList>
    </citation>
    <scope>NUCLEOTIDE SEQUENCE [LARGE SCALE GENOMIC DNA]</scope>
    <source>
        <strain evidence="9">L-031</strain>
    </source>
</reference>
<gene>
    <name evidence="8" type="ORF">F6J85_07740</name>
</gene>
<organism evidence="8 9">
    <name type="scientific">Microbacterium lushaniae</name>
    <dbReference type="NCBI Taxonomy" id="2614639"/>
    <lineage>
        <taxon>Bacteria</taxon>
        <taxon>Bacillati</taxon>
        <taxon>Actinomycetota</taxon>
        <taxon>Actinomycetes</taxon>
        <taxon>Micrococcales</taxon>
        <taxon>Microbacteriaceae</taxon>
        <taxon>Microbacterium</taxon>
    </lineage>
</organism>
<accession>A0A5J6L396</accession>
<evidence type="ECO:0000256" key="1">
    <source>
        <dbReference type="ARBA" id="ARBA00000971"/>
    </source>
</evidence>
<feature type="chain" id="PRO_5023927703" description="Peptidyl-prolyl cis-trans isomerase" evidence="6">
    <location>
        <begin position="28"/>
        <end position="315"/>
    </location>
</feature>
<dbReference type="Pfam" id="PF00254">
    <property type="entry name" value="FKBP_C"/>
    <property type="match status" value="1"/>
</dbReference>
<dbReference type="RefSeq" id="WP_150924503.1">
    <property type="nucleotide sequence ID" value="NZ_CP044232.1"/>
</dbReference>
<dbReference type="EC" id="5.2.1.8" evidence="5"/>
<evidence type="ECO:0000256" key="2">
    <source>
        <dbReference type="ARBA" id="ARBA00023110"/>
    </source>
</evidence>
<evidence type="ECO:0000256" key="6">
    <source>
        <dbReference type="SAM" id="SignalP"/>
    </source>
</evidence>
<comment type="catalytic activity">
    <reaction evidence="1 4 5">
        <text>[protein]-peptidylproline (omega=180) = [protein]-peptidylproline (omega=0)</text>
        <dbReference type="Rhea" id="RHEA:16237"/>
        <dbReference type="Rhea" id="RHEA-COMP:10747"/>
        <dbReference type="Rhea" id="RHEA-COMP:10748"/>
        <dbReference type="ChEBI" id="CHEBI:83833"/>
        <dbReference type="ChEBI" id="CHEBI:83834"/>
        <dbReference type="EC" id="5.2.1.8"/>
    </reaction>
</comment>
<dbReference type="InterPro" id="IPR046357">
    <property type="entry name" value="PPIase_dom_sf"/>
</dbReference>
<evidence type="ECO:0000256" key="5">
    <source>
        <dbReference type="RuleBase" id="RU003915"/>
    </source>
</evidence>
<keyword evidence="9" id="KW-1185">Reference proteome</keyword>
<sequence>MRRTPALLTATALIAVGLVGCSTSPEASCNPTQGAGGALDLVEVSGAAAGEPRVDVRTPFHVDSTVSKVLERGDGAAIEDENQLVVLDITISGGATGETVIATPYNGDLTRAFSLTEWLQGFPGLVDALECVTEGSRVVVGLAPDSLADGTAQSLGLAEDESAVAIVDVRKVYLPKADGADQFIEGHGLPTVVRAPDGRPGIIVPEGTPPAEVTVEVLKRGDGPEVTADEVALAHSTGVVWETGEVFDTTWNAAPRAVSEQTLPPAVVSALEGQTVGSQVLVVLPPEEGFGDQQQGVVPGGSSLVYVIDILGVQG</sequence>
<dbReference type="Gene3D" id="3.10.50.40">
    <property type="match status" value="1"/>
</dbReference>
<keyword evidence="2 4" id="KW-0697">Rotamase</keyword>
<dbReference type="SUPFAM" id="SSF54534">
    <property type="entry name" value="FKBP-like"/>
    <property type="match status" value="1"/>
</dbReference>
<evidence type="ECO:0000313" key="8">
    <source>
        <dbReference type="EMBL" id="QEW03004.1"/>
    </source>
</evidence>